<dbReference type="Pfam" id="PF21027">
    <property type="entry name" value="Sde0182_C"/>
    <property type="match status" value="1"/>
</dbReference>
<dbReference type="InterPro" id="IPR013783">
    <property type="entry name" value="Ig-like_fold"/>
</dbReference>
<sequence>MIDTGQPGYGMAAIGPGNDTPGSRRIIVAPDRRDDRPLWVAGWGGPNTLAQALPTLRATRSPAELKRPVAKLRVYTVSDQDDGGPWIRREFPDLFYIVSPGGYGAATWSGINIVVDGIDNNTISNPWLVANIQQGRGPLGAAYPDVAYGMEGDTPTFLGLIPNGLNMPDRPDWGGWGGRYTLRIPARAELDPTGFNGGVPVPPETRPIWTNAVDTVTPVVANAYGRATKPMDRSYRGFRETLWRWRDDFQNDFAARMQWTYRAPADVNHPPVVVLRHADRLAVRSGATVQLSALGTRDPDGDSLSYRWFQYREAGTCGDIALSSTENLYERSFRVPSVTRTCDAHFVLAVTDRGTPPLTRYRRIVVTVRP</sequence>
<evidence type="ECO:0000313" key="5">
    <source>
        <dbReference type="Proteomes" id="UP000546701"/>
    </source>
</evidence>
<accession>A0A7W9BV95</accession>
<evidence type="ECO:0000259" key="3">
    <source>
        <dbReference type="Pfam" id="PF21027"/>
    </source>
</evidence>
<dbReference type="Pfam" id="PF07632">
    <property type="entry name" value="Sde182_NH-like"/>
    <property type="match status" value="1"/>
</dbReference>
<dbReference type="EMBL" id="JACIJR010000009">
    <property type="protein sequence ID" value="MBB5730767.1"/>
    <property type="molecule type" value="Genomic_DNA"/>
</dbReference>
<reference evidence="4 5" key="1">
    <citation type="submission" date="2020-08" db="EMBL/GenBank/DDBJ databases">
        <title>Genomic Encyclopedia of Type Strains, Phase IV (KMG-IV): sequencing the most valuable type-strain genomes for metagenomic binning, comparative biology and taxonomic classification.</title>
        <authorList>
            <person name="Goeker M."/>
        </authorList>
    </citation>
    <scope>NUCLEOTIDE SEQUENCE [LARGE SCALE GENOMIC DNA]</scope>
    <source>
        <strain evidence="4 5">DSM 103336</strain>
    </source>
</reference>
<comment type="caution">
    <text evidence="4">The sequence shown here is derived from an EMBL/GenBank/DDBJ whole genome shotgun (WGS) entry which is preliminary data.</text>
</comment>
<dbReference type="AlphaFoldDB" id="A0A7W9BV95"/>
<keyword evidence="5" id="KW-1185">Reference proteome</keyword>
<proteinExistence type="predicted"/>
<dbReference type="Gene3D" id="3.90.245.10">
    <property type="entry name" value="Ribonucleoside hydrolase-like"/>
    <property type="match status" value="1"/>
</dbReference>
<feature type="region of interest" description="Disordered" evidence="1">
    <location>
        <begin position="1"/>
        <end position="24"/>
    </location>
</feature>
<protein>
    <recommendedName>
        <fullName evidence="6">DUF1593 domain-containing protein</fullName>
    </recommendedName>
</protein>
<dbReference type="Gene3D" id="2.60.40.10">
    <property type="entry name" value="Immunoglobulins"/>
    <property type="match status" value="1"/>
</dbReference>
<feature type="domain" description="Cellulose-binding Sde182 C-terminal" evidence="3">
    <location>
        <begin position="288"/>
        <end position="368"/>
    </location>
</feature>
<organism evidence="4 5">
    <name type="scientific">Sphingomonas prati</name>
    <dbReference type="NCBI Taxonomy" id="1843237"/>
    <lineage>
        <taxon>Bacteria</taxon>
        <taxon>Pseudomonadati</taxon>
        <taxon>Pseudomonadota</taxon>
        <taxon>Alphaproteobacteria</taxon>
        <taxon>Sphingomonadales</taxon>
        <taxon>Sphingomonadaceae</taxon>
        <taxon>Sphingomonas</taxon>
    </lineage>
</organism>
<evidence type="ECO:0000313" key="4">
    <source>
        <dbReference type="EMBL" id="MBB5730767.1"/>
    </source>
</evidence>
<dbReference type="InterPro" id="IPR048527">
    <property type="entry name" value="Sde182_C"/>
</dbReference>
<feature type="domain" description="Cellulose-binding Sde182 nucleoside hydrolase-like" evidence="2">
    <location>
        <begin position="2"/>
        <end position="180"/>
    </location>
</feature>
<name>A0A7W9BV95_9SPHN</name>
<dbReference type="InterPro" id="IPR011483">
    <property type="entry name" value="Sde182_NH-like"/>
</dbReference>
<dbReference type="GO" id="GO:0016799">
    <property type="term" value="F:hydrolase activity, hydrolyzing N-glycosyl compounds"/>
    <property type="evidence" value="ECO:0007669"/>
    <property type="project" value="InterPro"/>
</dbReference>
<dbReference type="Proteomes" id="UP000546701">
    <property type="component" value="Unassembled WGS sequence"/>
</dbReference>
<evidence type="ECO:0000256" key="1">
    <source>
        <dbReference type="SAM" id="MobiDB-lite"/>
    </source>
</evidence>
<evidence type="ECO:0008006" key="6">
    <source>
        <dbReference type="Google" id="ProtNLM"/>
    </source>
</evidence>
<evidence type="ECO:0000259" key="2">
    <source>
        <dbReference type="Pfam" id="PF07632"/>
    </source>
</evidence>
<dbReference type="InterPro" id="IPR036452">
    <property type="entry name" value="Ribo_hydro-like"/>
</dbReference>
<gene>
    <name evidence="4" type="ORF">FHS99_003274</name>
</gene>